<dbReference type="InterPro" id="IPR011047">
    <property type="entry name" value="Quinoprotein_ADH-like_sf"/>
</dbReference>
<comment type="cofactor">
    <cofactor evidence="1">
        <name>pyrroloquinoline quinone</name>
        <dbReference type="ChEBI" id="CHEBI:58442"/>
    </cofactor>
</comment>
<feature type="domain" description="Pyrrolo-quinoline quinone repeat" evidence="6">
    <location>
        <begin position="55"/>
        <end position="359"/>
    </location>
</feature>
<dbReference type="Pfam" id="PF13360">
    <property type="entry name" value="PQQ_2"/>
    <property type="match status" value="1"/>
</dbReference>
<keyword evidence="4" id="KW-0560">Oxidoreductase</keyword>
<proteinExistence type="inferred from homology"/>
<accession>A0A8T4H3P0</accession>
<evidence type="ECO:0000259" key="8">
    <source>
        <dbReference type="Pfam" id="PF18204"/>
    </source>
</evidence>
<dbReference type="PANTHER" id="PTHR32303:SF10">
    <property type="entry name" value="OUTER MEMBRANE PROTEIN ASSEMBLY FACTOR BAMB"/>
    <property type="match status" value="1"/>
</dbReference>
<evidence type="ECO:0000313" key="9">
    <source>
        <dbReference type="EMBL" id="MBP1988245.1"/>
    </source>
</evidence>
<evidence type="ECO:0000256" key="3">
    <source>
        <dbReference type="ARBA" id="ARBA00022729"/>
    </source>
</evidence>
<evidence type="ECO:0000259" key="7">
    <source>
        <dbReference type="Pfam" id="PF13360"/>
    </source>
</evidence>
<dbReference type="EMBL" id="JAGGLC010000006">
    <property type="protein sequence ID" value="MBP1988245.1"/>
    <property type="molecule type" value="Genomic_DNA"/>
</dbReference>
<evidence type="ECO:0000256" key="4">
    <source>
        <dbReference type="ARBA" id="ARBA00023002"/>
    </source>
</evidence>
<feature type="compositionally biased region" description="Low complexity" evidence="5">
    <location>
        <begin position="589"/>
        <end position="599"/>
    </location>
</feature>
<dbReference type="InterPro" id="IPR018391">
    <property type="entry name" value="PQQ_b-propeller_rpt"/>
</dbReference>
<keyword evidence="3" id="KW-0732">Signal</keyword>
<feature type="compositionally biased region" description="Acidic residues" evidence="5">
    <location>
        <begin position="576"/>
        <end position="588"/>
    </location>
</feature>
<reference evidence="9" key="1">
    <citation type="submission" date="2021-03" db="EMBL/GenBank/DDBJ databases">
        <title>Genomic Encyclopedia of Type Strains, Phase IV (KMG-IV): sequencing the most valuable type-strain genomes for metagenomic binning, comparative biology and taxonomic classification.</title>
        <authorList>
            <person name="Goeker M."/>
        </authorList>
    </citation>
    <scope>NUCLEOTIDE SEQUENCE</scope>
    <source>
        <strain evidence="9">DSM 26232</strain>
    </source>
</reference>
<dbReference type="RefSeq" id="WP_209492578.1">
    <property type="nucleotide sequence ID" value="NZ_JAGGLC010000006.1"/>
</dbReference>
<gene>
    <name evidence="9" type="ORF">J2753_002757</name>
</gene>
<dbReference type="Proteomes" id="UP000823736">
    <property type="component" value="Unassembled WGS sequence"/>
</dbReference>
<feature type="domain" description="Pyrrolo-quinoline quinone repeat" evidence="7">
    <location>
        <begin position="455"/>
        <end position="560"/>
    </location>
</feature>
<evidence type="ECO:0000313" key="10">
    <source>
        <dbReference type="Proteomes" id="UP000823736"/>
    </source>
</evidence>
<dbReference type="PANTHER" id="PTHR32303">
    <property type="entry name" value="QUINOPROTEIN ALCOHOL DEHYDROGENASE (CYTOCHROME C)"/>
    <property type="match status" value="1"/>
</dbReference>
<evidence type="ECO:0000256" key="2">
    <source>
        <dbReference type="ARBA" id="ARBA00008156"/>
    </source>
</evidence>
<comment type="caution">
    <text evidence="9">The sequence shown here is derived from an EMBL/GenBank/DDBJ whole genome shotgun (WGS) entry which is preliminary data.</text>
</comment>
<dbReference type="OrthoDB" id="8638at2157"/>
<name>A0A8T4H3P0_9EURY</name>
<dbReference type="Pfam" id="PF01011">
    <property type="entry name" value="PQQ"/>
    <property type="match status" value="1"/>
</dbReference>
<dbReference type="AlphaFoldDB" id="A0A8T4H3P0"/>
<comment type="similarity">
    <text evidence="2">Belongs to the bacterial PQQ dehydrogenase family.</text>
</comment>
<feature type="domain" description="PGF-CTERM archaeal protein-sorting signal" evidence="8">
    <location>
        <begin position="593"/>
        <end position="614"/>
    </location>
</feature>
<dbReference type="InterPro" id="IPR002372">
    <property type="entry name" value="PQQ_rpt_dom"/>
</dbReference>
<evidence type="ECO:0000256" key="1">
    <source>
        <dbReference type="ARBA" id="ARBA00001931"/>
    </source>
</evidence>
<dbReference type="Pfam" id="PF18204">
    <property type="entry name" value="PGF-CTERM"/>
    <property type="match status" value="1"/>
</dbReference>
<dbReference type="SMART" id="SM00564">
    <property type="entry name" value="PQQ"/>
    <property type="match status" value="6"/>
</dbReference>
<feature type="compositionally biased region" description="Low complexity" evidence="5">
    <location>
        <begin position="559"/>
        <end position="575"/>
    </location>
</feature>
<protein>
    <submittedName>
        <fullName evidence="9">PQQ-dependent dehydrogenase (Methanol/ethanol family)</fullName>
    </submittedName>
</protein>
<organism evidence="9 10">
    <name type="scientific">Halolamina salifodinae</name>
    <dbReference type="NCBI Taxonomy" id="1202767"/>
    <lineage>
        <taxon>Archaea</taxon>
        <taxon>Methanobacteriati</taxon>
        <taxon>Methanobacteriota</taxon>
        <taxon>Stenosarchaea group</taxon>
        <taxon>Halobacteria</taxon>
        <taxon>Halobacteriales</taxon>
        <taxon>Haloferacaceae</taxon>
    </lineage>
</organism>
<evidence type="ECO:0000256" key="5">
    <source>
        <dbReference type="SAM" id="MobiDB-lite"/>
    </source>
</evidence>
<keyword evidence="10" id="KW-1185">Reference proteome</keyword>
<sequence>MHPNDFIKPDVNDHDFEEDGEPMLEENVHELQQEVPGEDVTDQMLREDIANPNSWLHYNKGLEQIGFAPATRITPENIGDLSPEYMIDEYGGSQNEPIIVPGDPPVLYYTQASPQEVRAVNARTGDEYWRFAYSNENTKGLTQANRGVAVYQDKVYLGAHDNSLIAIDRYTGEQVWKTKTLTPKQEEEMSVPERMANTQAPELFDGLVFKGMTGYYGGWGAYTAVDAETGEIQWQYEVIPEDEWVGESWRYGDASPWNSAAIDPESRTIFIPGANPGPMMNGVVRPGPNKHSDSVIALDVDSGEEKWTTQLVAHDWHDYDTYNTRIVEMEVDGEVKRVLEAVNKTGYLYFLDIETGQLIERSRPYAKQGGEVDFMGILPKGQENAATVWPSDWGSTEWTPDSYNPQTGLAHIAANDTVKRYWYDDYEYDSSVAEVNVGGGFQLVDYEEFPDISAHITAIDPATGEEVWREELEQDKYQSRAGGTTAAGGGVVFASSPTANLVAVDAESGERVWEHSVTDPPRGITAAPVSWDDPVESKQYVAVASVDGIQVFALEAQEETATPTETATETATATDEPADTATDTEETTSTDSPGFGAAATAAGLGSAAYAAKRRYDGQNDDESDET</sequence>
<dbReference type="GO" id="GO:0016491">
    <property type="term" value="F:oxidoreductase activity"/>
    <property type="evidence" value="ECO:0007669"/>
    <property type="project" value="UniProtKB-KW"/>
</dbReference>
<dbReference type="Gene3D" id="2.140.10.10">
    <property type="entry name" value="Quinoprotein alcohol dehydrogenase-like superfamily"/>
    <property type="match status" value="1"/>
</dbReference>
<dbReference type="InterPro" id="IPR026371">
    <property type="entry name" value="PGF_CTERM"/>
</dbReference>
<dbReference type="SUPFAM" id="SSF50998">
    <property type="entry name" value="Quinoprotein alcohol dehydrogenase-like"/>
    <property type="match status" value="1"/>
</dbReference>
<evidence type="ECO:0000259" key="6">
    <source>
        <dbReference type="Pfam" id="PF01011"/>
    </source>
</evidence>
<feature type="region of interest" description="Disordered" evidence="5">
    <location>
        <begin position="555"/>
        <end position="599"/>
    </location>
</feature>